<evidence type="ECO:0000256" key="3">
    <source>
        <dbReference type="SAM" id="Phobius"/>
    </source>
</evidence>
<keyword evidence="1" id="KW-0677">Repeat</keyword>
<dbReference type="PANTHER" id="PTHR11689">
    <property type="entry name" value="CHLORIDE CHANNEL PROTEIN CLC FAMILY MEMBER"/>
    <property type="match status" value="1"/>
</dbReference>
<evidence type="ECO:0000256" key="2">
    <source>
        <dbReference type="ARBA" id="ARBA00023122"/>
    </source>
</evidence>
<dbReference type="InterPro" id="IPR051280">
    <property type="entry name" value="Cl-channel/antiporter"/>
</dbReference>
<dbReference type="GO" id="GO:0015108">
    <property type="term" value="F:chloride transmembrane transporter activity"/>
    <property type="evidence" value="ECO:0007669"/>
    <property type="project" value="TreeGrafter"/>
</dbReference>
<keyword evidence="5" id="KW-1185">Reference proteome</keyword>
<accession>A0A6A0AK91</accession>
<name>A0A6A0AK91_HAELA</name>
<reference evidence="4 5" key="1">
    <citation type="submission" date="2020-02" db="EMBL/GenBank/DDBJ databases">
        <title>Draft genome sequence of Haematococcus lacustris strain NIES-144.</title>
        <authorList>
            <person name="Morimoto D."/>
            <person name="Nakagawa S."/>
            <person name="Yoshida T."/>
            <person name="Sawayama S."/>
        </authorList>
    </citation>
    <scope>NUCLEOTIDE SEQUENCE [LARGE SCALE GENOMIC DNA]</scope>
    <source>
        <strain evidence="4 5">NIES-144</strain>
    </source>
</reference>
<organism evidence="4 5">
    <name type="scientific">Haematococcus lacustris</name>
    <name type="common">Green alga</name>
    <name type="synonym">Haematococcus pluvialis</name>
    <dbReference type="NCBI Taxonomy" id="44745"/>
    <lineage>
        <taxon>Eukaryota</taxon>
        <taxon>Viridiplantae</taxon>
        <taxon>Chlorophyta</taxon>
        <taxon>core chlorophytes</taxon>
        <taxon>Chlorophyceae</taxon>
        <taxon>CS clade</taxon>
        <taxon>Chlamydomonadales</taxon>
        <taxon>Haematococcaceae</taxon>
        <taxon>Haematococcus</taxon>
    </lineage>
</organism>
<feature type="non-terminal residue" evidence="4">
    <location>
        <position position="113"/>
    </location>
</feature>
<keyword evidence="3" id="KW-0472">Membrane</keyword>
<evidence type="ECO:0000256" key="1">
    <source>
        <dbReference type="ARBA" id="ARBA00022737"/>
    </source>
</evidence>
<evidence type="ECO:0000313" key="5">
    <source>
        <dbReference type="Proteomes" id="UP000485058"/>
    </source>
</evidence>
<dbReference type="PANTHER" id="PTHR11689:SF136">
    <property type="entry name" value="H(+)_CL(-) EXCHANGE TRANSPORTER 7"/>
    <property type="match status" value="1"/>
</dbReference>
<dbReference type="AlphaFoldDB" id="A0A6A0AK91"/>
<proteinExistence type="predicted"/>
<sequence length="113" mass="12146">MFGVPAGEVKFKSFAGYRCHLPNHYNDLAVLVFNPQGYIIQALFQAHSKTFSFGTMAIYAAAYWFMAAITYGAFIPSGLFLGRPDAYVSGPGSHPDGNDTSTCPAALPHAHLG</sequence>
<dbReference type="Proteomes" id="UP000485058">
    <property type="component" value="Unassembled WGS sequence"/>
</dbReference>
<keyword evidence="3" id="KW-1133">Transmembrane helix</keyword>
<keyword evidence="2" id="KW-0129">CBS domain</keyword>
<protein>
    <submittedName>
        <fullName evidence="4">Chloride channel protein CLC-d</fullName>
    </submittedName>
</protein>
<gene>
    <name evidence="4" type="ORF">HaLaN_31976</name>
</gene>
<evidence type="ECO:0000313" key="4">
    <source>
        <dbReference type="EMBL" id="GFH32711.1"/>
    </source>
</evidence>
<comment type="caution">
    <text evidence="4">The sequence shown here is derived from an EMBL/GenBank/DDBJ whole genome shotgun (WGS) entry which is preliminary data.</text>
</comment>
<dbReference type="EMBL" id="BLLF01007012">
    <property type="protein sequence ID" value="GFH32711.1"/>
    <property type="molecule type" value="Genomic_DNA"/>
</dbReference>
<keyword evidence="3" id="KW-0812">Transmembrane</keyword>
<feature type="transmembrane region" description="Helical" evidence="3">
    <location>
        <begin position="56"/>
        <end position="74"/>
    </location>
</feature>
<feature type="non-terminal residue" evidence="4">
    <location>
        <position position="1"/>
    </location>
</feature>